<protein>
    <submittedName>
        <fullName evidence="1">Uncharacterized protein</fullName>
    </submittedName>
</protein>
<reference evidence="1" key="2">
    <citation type="submission" date="2018-08" db="UniProtKB">
        <authorList>
            <consortium name="EnsemblPlants"/>
        </authorList>
    </citation>
    <scope>IDENTIFICATION</scope>
    <source>
        <strain evidence="1">Yugu1</strain>
    </source>
</reference>
<name>K4AHW7_SETIT</name>
<keyword evidence="2" id="KW-1185">Reference proteome</keyword>
<dbReference type="InParanoid" id="K4AHW7"/>
<dbReference type="Proteomes" id="UP000004995">
    <property type="component" value="Unassembled WGS sequence"/>
</dbReference>
<organism evidence="1 2">
    <name type="scientific">Setaria italica</name>
    <name type="common">Foxtail millet</name>
    <name type="synonym">Panicum italicum</name>
    <dbReference type="NCBI Taxonomy" id="4555"/>
    <lineage>
        <taxon>Eukaryota</taxon>
        <taxon>Viridiplantae</taxon>
        <taxon>Streptophyta</taxon>
        <taxon>Embryophyta</taxon>
        <taxon>Tracheophyta</taxon>
        <taxon>Spermatophyta</taxon>
        <taxon>Magnoliopsida</taxon>
        <taxon>Liliopsida</taxon>
        <taxon>Poales</taxon>
        <taxon>Poaceae</taxon>
        <taxon>PACMAD clade</taxon>
        <taxon>Panicoideae</taxon>
        <taxon>Panicodae</taxon>
        <taxon>Paniceae</taxon>
        <taxon>Cenchrinae</taxon>
        <taxon>Setaria</taxon>
    </lineage>
</organism>
<dbReference type="EMBL" id="AGNK02006118">
    <property type="status" value="NOT_ANNOTATED_CDS"/>
    <property type="molecule type" value="Genomic_DNA"/>
</dbReference>
<proteinExistence type="predicted"/>
<dbReference type="AlphaFoldDB" id="K4AHW7"/>
<dbReference type="EnsemblPlants" id="KQK92410">
    <property type="protein sequence ID" value="KQK92410"/>
    <property type="gene ID" value="SETIT_038474mg"/>
</dbReference>
<dbReference type="HOGENOM" id="CLU_3036020_0_0_1"/>
<evidence type="ECO:0000313" key="1">
    <source>
        <dbReference type="EnsemblPlants" id="KQK92410"/>
    </source>
</evidence>
<reference evidence="2" key="1">
    <citation type="journal article" date="2012" name="Nat. Biotechnol.">
        <title>Reference genome sequence of the model plant Setaria.</title>
        <authorList>
            <person name="Bennetzen J.L."/>
            <person name="Schmutz J."/>
            <person name="Wang H."/>
            <person name="Percifield R."/>
            <person name="Hawkins J."/>
            <person name="Pontaroli A.C."/>
            <person name="Estep M."/>
            <person name="Feng L."/>
            <person name="Vaughn J.N."/>
            <person name="Grimwood J."/>
            <person name="Jenkins J."/>
            <person name="Barry K."/>
            <person name="Lindquist E."/>
            <person name="Hellsten U."/>
            <person name="Deshpande S."/>
            <person name="Wang X."/>
            <person name="Wu X."/>
            <person name="Mitros T."/>
            <person name="Triplett J."/>
            <person name="Yang X."/>
            <person name="Ye C.Y."/>
            <person name="Mauro-Herrera M."/>
            <person name="Wang L."/>
            <person name="Li P."/>
            <person name="Sharma M."/>
            <person name="Sharma R."/>
            <person name="Ronald P.C."/>
            <person name="Panaud O."/>
            <person name="Kellogg E.A."/>
            <person name="Brutnell T.P."/>
            <person name="Doust A.N."/>
            <person name="Tuskan G.A."/>
            <person name="Rokhsar D."/>
            <person name="Devos K.M."/>
        </authorList>
    </citation>
    <scope>NUCLEOTIDE SEQUENCE [LARGE SCALE GENOMIC DNA]</scope>
    <source>
        <strain evidence="2">cv. Yugu1</strain>
    </source>
</reference>
<evidence type="ECO:0000313" key="2">
    <source>
        <dbReference type="Proteomes" id="UP000004995"/>
    </source>
</evidence>
<dbReference type="Gramene" id="KQK92410">
    <property type="protein sequence ID" value="KQK92410"/>
    <property type="gene ID" value="SETIT_038474mg"/>
</dbReference>
<sequence>MALHGTPAFFQDSSISCIGQWGPQVLYSAFAFACYFWLALDPADAGVDRHSIGWE</sequence>
<accession>K4AHW7</accession>